<proteinExistence type="predicted"/>
<dbReference type="AlphaFoldDB" id="A0A2P2P7Y9"/>
<accession>A0A2P2P7Y9</accession>
<dbReference type="EMBL" id="GGEC01070315">
    <property type="protein sequence ID" value="MBX50799.1"/>
    <property type="molecule type" value="Transcribed_RNA"/>
</dbReference>
<feature type="compositionally biased region" description="Polar residues" evidence="1">
    <location>
        <begin position="1"/>
        <end position="22"/>
    </location>
</feature>
<reference evidence="2" key="1">
    <citation type="submission" date="2018-02" db="EMBL/GenBank/DDBJ databases">
        <title>Rhizophora mucronata_Transcriptome.</title>
        <authorList>
            <person name="Meera S.P."/>
            <person name="Sreeshan A."/>
            <person name="Augustine A."/>
        </authorList>
    </citation>
    <scope>NUCLEOTIDE SEQUENCE</scope>
    <source>
        <tissue evidence="2">Leaf</tissue>
    </source>
</reference>
<name>A0A2P2P7Y9_RHIMU</name>
<evidence type="ECO:0000313" key="2">
    <source>
        <dbReference type="EMBL" id="MBX50799.1"/>
    </source>
</evidence>
<feature type="compositionally biased region" description="Basic residues" evidence="1">
    <location>
        <begin position="23"/>
        <end position="32"/>
    </location>
</feature>
<evidence type="ECO:0000256" key="1">
    <source>
        <dbReference type="SAM" id="MobiDB-lite"/>
    </source>
</evidence>
<feature type="region of interest" description="Disordered" evidence="1">
    <location>
        <begin position="1"/>
        <end position="32"/>
    </location>
</feature>
<organism evidence="2">
    <name type="scientific">Rhizophora mucronata</name>
    <name type="common">Asiatic mangrove</name>
    <dbReference type="NCBI Taxonomy" id="61149"/>
    <lineage>
        <taxon>Eukaryota</taxon>
        <taxon>Viridiplantae</taxon>
        <taxon>Streptophyta</taxon>
        <taxon>Embryophyta</taxon>
        <taxon>Tracheophyta</taxon>
        <taxon>Spermatophyta</taxon>
        <taxon>Magnoliopsida</taxon>
        <taxon>eudicotyledons</taxon>
        <taxon>Gunneridae</taxon>
        <taxon>Pentapetalae</taxon>
        <taxon>rosids</taxon>
        <taxon>fabids</taxon>
        <taxon>Malpighiales</taxon>
        <taxon>Rhizophoraceae</taxon>
        <taxon>Rhizophora</taxon>
    </lineage>
</organism>
<protein>
    <submittedName>
        <fullName evidence="2">Uncharacterized protein</fullName>
    </submittedName>
</protein>
<sequence length="32" mass="3732">MGSSRTQFRRINQPHPSKTPHQSSHKTCTKMH</sequence>